<dbReference type="RefSeq" id="WP_023388927.1">
    <property type="nucleotide sequence ID" value="NZ_AXUN02000171.1"/>
</dbReference>
<protein>
    <recommendedName>
        <fullName evidence="3">Pyridinium-3,5-bisthiocarboxylic acid mononucleotide nickel insertion protein</fullName>
        <shortName evidence="3">P2TMN nickel insertion protein</shortName>
        <ecNumber evidence="3">4.99.1.12</ecNumber>
    </recommendedName>
    <alternativeName>
        <fullName evidence="3">Nickel-pincer cofactor biosynthesis protein LarC</fullName>
    </alternativeName>
</protein>
<proteinExistence type="inferred from homology"/>
<evidence type="ECO:0000313" key="5">
    <source>
        <dbReference type="EMBL" id="ETA80933.1"/>
    </source>
</evidence>
<keyword evidence="6" id="KW-1185">Reference proteome</keyword>
<dbReference type="InterPro" id="IPR002822">
    <property type="entry name" value="Ni_insertion"/>
</dbReference>
<organism evidence="5 6">
    <name type="scientific">Youngiibacter fragilis 232.1</name>
    <dbReference type="NCBI Taxonomy" id="994573"/>
    <lineage>
        <taxon>Bacteria</taxon>
        <taxon>Bacillati</taxon>
        <taxon>Bacillota</taxon>
        <taxon>Clostridia</taxon>
        <taxon>Eubacteriales</taxon>
        <taxon>Clostridiaceae</taxon>
        <taxon>Youngiibacter</taxon>
    </lineage>
</organism>
<dbReference type="HAMAP" id="MF_01074">
    <property type="entry name" value="LarC"/>
    <property type="match status" value="1"/>
</dbReference>
<feature type="compositionally biased region" description="Basic and acidic residues" evidence="4">
    <location>
        <begin position="103"/>
        <end position="131"/>
    </location>
</feature>
<keyword evidence="1 3" id="KW-0533">Nickel</keyword>
<comment type="function">
    <text evidence="3">Involved in the biosynthesis of a nickel-pincer cofactor ((SCS)Ni(II) pincer complex). Binds Ni(2+), and functions in nickel delivery to pyridinium-3,5-bisthiocarboxylic acid mononucleotide (P2TMN), to form the mature cofactor. Is thus probably required for the activation of nickel-pincer cofactor-dependent enzymes.</text>
</comment>
<comment type="caution">
    <text evidence="5">The sequence shown here is derived from an EMBL/GenBank/DDBJ whole genome shotgun (WGS) entry which is preliminary data.</text>
</comment>
<dbReference type="GO" id="GO:0016151">
    <property type="term" value="F:nickel cation binding"/>
    <property type="evidence" value="ECO:0007669"/>
    <property type="project" value="UniProtKB-UniRule"/>
</dbReference>
<name>V7I4X3_9CLOT</name>
<evidence type="ECO:0000256" key="1">
    <source>
        <dbReference type="ARBA" id="ARBA00022596"/>
    </source>
</evidence>
<evidence type="ECO:0000256" key="2">
    <source>
        <dbReference type="ARBA" id="ARBA00023239"/>
    </source>
</evidence>
<reference evidence="5 6" key="1">
    <citation type="journal article" date="2014" name="Genome Announc.">
        <title>Genome Sequence of Youngiibacter fragilis, the Type Strain of the Genus Youngiibacter.</title>
        <authorList>
            <person name="Wawrik C.B."/>
            <person name="Callaghan A.V."/>
            <person name="Stamps B.W."/>
            <person name="Wawrik B."/>
        </authorList>
    </citation>
    <scope>NUCLEOTIDE SEQUENCE [LARGE SCALE GENOMIC DNA]</scope>
    <source>
        <strain evidence="5 6">232.1</strain>
    </source>
</reference>
<dbReference type="Gene3D" id="3.10.20.300">
    <property type="entry name" value="mk0293 like domain"/>
    <property type="match status" value="1"/>
</dbReference>
<accession>V7I4X3</accession>
<keyword evidence="2 3" id="KW-0456">Lyase</keyword>
<comment type="similarity">
    <text evidence="3">Belongs to the LarC family.</text>
</comment>
<dbReference type="AlphaFoldDB" id="V7I4X3"/>
<evidence type="ECO:0000256" key="3">
    <source>
        <dbReference type="HAMAP-Rule" id="MF_01074"/>
    </source>
</evidence>
<dbReference type="EC" id="4.99.1.12" evidence="3"/>
<dbReference type="eggNOG" id="COG1641">
    <property type="taxonomic scope" value="Bacteria"/>
</dbReference>
<dbReference type="OrthoDB" id="9765625at2"/>
<dbReference type="Gene3D" id="3.30.70.1380">
    <property type="entry name" value="Transcriptional regulatory protein pf0864 domain like"/>
    <property type="match status" value="1"/>
</dbReference>
<dbReference type="GO" id="GO:0016829">
    <property type="term" value="F:lyase activity"/>
    <property type="evidence" value="ECO:0007669"/>
    <property type="project" value="UniProtKB-UniRule"/>
</dbReference>
<dbReference type="Pfam" id="PF01969">
    <property type="entry name" value="Ni_insertion"/>
    <property type="match status" value="1"/>
</dbReference>
<evidence type="ECO:0000256" key="4">
    <source>
        <dbReference type="SAM" id="MobiDB-lite"/>
    </source>
</evidence>
<dbReference type="PANTHER" id="PTHR36566:SF1">
    <property type="entry name" value="PYRIDINIUM-3,5-BISTHIOCARBOXYLIC ACID MONONUCLEOTIDE NICKEL INSERTION PROTEIN"/>
    <property type="match status" value="1"/>
</dbReference>
<evidence type="ECO:0000313" key="6">
    <source>
        <dbReference type="Proteomes" id="UP000017747"/>
    </source>
</evidence>
<comment type="catalytic activity">
    <reaction evidence="3">
        <text>Ni(II)-pyridinium-3,5-bisthiocarboxylate mononucleotide = pyridinium-3,5-bisthiocarboxylate mononucleotide + Ni(2+)</text>
        <dbReference type="Rhea" id="RHEA:54784"/>
        <dbReference type="ChEBI" id="CHEBI:49786"/>
        <dbReference type="ChEBI" id="CHEBI:137372"/>
        <dbReference type="ChEBI" id="CHEBI:137373"/>
        <dbReference type="EC" id="4.99.1.12"/>
    </reaction>
</comment>
<dbReference type="NCBIfam" id="TIGR00299">
    <property type="entry name" value="nickel pincer cofactor biosynthesis protein LarC"/>
    <property type="match status" value="1"/>
</dbReference>
<dbReference type="Proteomes" id="UP000017747">
    <property type="component" value="Unassembled WGS sequence"/>
</dbReference>
<dbReference type="PANTHER" id="PTHR36566">
    <property type="entry name" value="NICKEL INSERTION PROTEIN-RELATED"/>
    <property type="match status" value="1"/>
</dbReference>
<sequence length="454" mass="49404">MEGKTLYLECFSGISGDMTVAALLDLGADKDVLLSALESLKVSGFDIKIGRTQKCGIDACDFDVILESGHDHGHTHPHPNPAAKKQLSAASFRMSPGIKAKAAVKEHTHSHDNGHSHSHDHGHSHSHGGDHAHRNLYDIMRIIDSSGITPGAKAISKRIFEVVAIAESKAHGLGIEDVHFHEVGAVDSIVDIVAAAVCIDNLGIRDVIVSEMYEGTGHVKCQHGILPVPVPAVLNILSANSLPIRITEESGEMITPTGAAIAAALRTKENLPDRYVIRGIGIGAGKKDFRKANVLRAYIIEESNISGTTDSVWLLETNLDDITGENLGYVMEKLLDEGAKDVFYTPIFMKKNRPAYKLSVICSESHKAGLESVIFRNTTSIGIRKVLMERAILERESITINTAFGPARVKVTTFEGEKSYSPEYEDIRNFCKNKDLPYGEVYESVMASVRSFSK</sequence>
<dbReference type="GO" id="GO:0051604">
    <property type="term" value="P:protein maturation"/>
    <property type="evidence" value="ECO:0007669"/>
    <property type="project" value="UniProtKB-UniRule"/>
</dbReference>
<gene>
    <name evidence="3" type="primary">larC</name>
    <name evidence="5" type="ORF">T472_0209325</name>
</gene>
<dbReference type="PATRIC" id="fig|994573.3.peg.1731"/>
<dbReference type="EMBL" id="AXUN02000171">
    <property type="protein sequence ID" value="ETA80933.1"/>
    <property type="molecule type" value="Genomic_DNA"/>
</dbReference>
<dbReference type="STRING" id="994573.T472_0209325"/>
<feature type="region of interest" description="Disordered" evidence="4">
    <location>
        <begin position="101"/>
        <end position="131"/>
    </location>
</feature>